<evidence type="ECO:0000256" key="2">
    <source>
        <dbReference type="ARBA" id="ARBA00023180"/>
    </source>
</evidence>
<comment type="caution">
    <text evidence="3">Lacks conserved residue(s) required for the propagation of feature annotation.</text>
</comment>
<dbReference type="InterPro" id="IPR000742">
    <property type="entry name" value="EGF"/>
</dbReference>
<feature type="domain" description="EGF-like" evidence="4">
    <location>
        <begin position="1"/>
        <end position="31"/>
    </location>
</feature>
<evidence type="ECO:0000313" key="7">
    <source>
        <dbReference type="Proteomes" id="UP000193380"/>
    </source>
</evidence>
<dbReference type="PaxDb" id="8022-A0A060ZA91"/>
<dbReference type="InterPro" id="IPR001846">
    <property type="entry name" value="VWF_type-D"/>
</dbReference>
<dbReference type="InterPro" id="IPR058754">
    <property type="entry name" value="OTOGL-like_N"/>
</dbReference>
<dbReference type="Pfam" id="PF25961">
    <property type="entry name" value="OTOGL_N"/>
    <property type="match status" value="1"/>
</dbReference>
<proteinExistence type="predicted"/>
<feature type="domain" description="VWFD" evidence="5">
    <location>
        <begin position="42"/>
        <end position="126"/>
    </location>
</feature>
<dbReference type="AlphaFoldDB" id="A0A060ZA91"/>
<dbReference type="PANTHER" id="PTHR11339">
    <property type="entry name" value="EXTRACELLULAR MATRIX GLYCOPROTEIN RELATED"/>
    <property type="match status" value="1"/>
</dbReference>
<gene>
    <name evidence="6" type="ORF">GSONMT00049362001</name>
</gene>
<dbReference type="PANTHER" id="PTHR11339:SF228">
    <property type="entry name" value="OTOGELIN"/>
    <property type="match status" value="1"/>
</dbReference>
<evidence type="ECO:0008006" key="8">
    <source>
        <dbReference type="Google" id="ProtNLM"/>
    </source>
</evidence>
<evidence type="ECO:0000259" key="5">
    <source>
        <dbReference type="PROSITE" id="PS51233"/>
    </source>
</evidence>
<keyword evidence="1 3" id="KW-1015">Disulfide bond</keyword>
<evidence type="ECO:0000256" key="3">
    <source>
        <dbReference type="PROSITE-ProRule" id="PRU00076"/>
    </source>
</evidence>
<protein>
    <recommendedName>
        <fullName evidence="8">VWFD domain-containing protein</fullName>
    </recommendedName>
</protein>
<dbReference type="Proteomes" id="UP000193380">
    <property type="component" value="Unassembled WGS sequence"/>
</dbReference>
<name>A0A060ZA91_ONCMY</name>
<organism evidence="6 7">
    <name type="scientific">Oncorhynchus mykiss</name>
    <name type="common">Rainbow trout</name>
    <name type="synonym">Salmo gairdneri</name>
    <dbReference type="NCBI Taxonomy" id="8022"/>
    <lineage>
        <taxon>Eukaryota</taxon>
        <taxon>Metazoa</taxon>
        <taxon>Chordata</taxon>
        <taxon>Craniata</taxon>
        <taxon>Vertebrata</taxon>
        <taxon>Euteleostomi</taxon>
        <taxon>Actinopterygii</taxon>
        <taxon>Neopterygii</taxon>
        <taxon>Teleostei</taxon>
        <taxon>Protacanthopterygii</taxon>
        <taxon>Salmoniformes</taxon>
        <taxon>Salmonidae</taxon>
        <taxon>Salmoninae</taxon>
        <taxon>Oncorhynchus</taxon>
    </lineage>
</organism>
<reference evidence="6" key="2">
    <citation type="submission" date="2014-03" db="EMBL/GenBank/DDBJ databases">
        <authorList>
            <person name="Genoscope - CEA"/>
        </authorList>
    </citation>
    <scope>NUCLEOTIDE SEQUENCE</scope>
</reference>
<dbReference type="PROSITE" id="PS51233">
    <property type="entry name" value="VWFD"/>
    <property type="match status" value="1"/>
</dbReference>
<accession>A0A060ZA91</accession>
<feature type="non-terminal residue" evidence="6">
    <location>
        <position position="1"/>
    </location>
</feature>
<dbReference type="Pfam" id="PF00094">
    <property type="entry name" value="VWD"/>
    <property type="match status" value="1"/>
</dbReference>
<dbReference type="EMBL" id="FR960314">
    <property type="protein sequence ID" value="CDR00737.1"/>
    <property type="molecule type" value="Genomic_DNA"/>
</dbReference>
<feature type="disulfide bond" evidence="3">
    <location>
        <begin position="2"/>
        <end position="12"/>
    </location>
</feature>
<keyword evidence="2" id="KW-0325">Glycoprotein</keyword>
<dbReference type="PROSITE" id="PS50026">
    <property type="entry name" value="EGF_3"/>
    <property type="match status" value="1"/>
</dbReference>
<sequence>PCSFPCLNGGQCVHPESCDCSLYQATGTRCQTVPNPGFEREMACRSWGQYNYETFDGLYYHFPGRCTYTLLRDCEDTSQASILIQVHNDPDCRSSPYSCTRSVSLFLPWEGEIRLHRSKVTFKGQR</sequence>
<reference evidence="6" key="1">
    <citation type="journal article" date="2014" name="Nat. Commun.">
        <title>The rainbow trout genome provides novel insights into evolution after whole-genome duplication in vertebrates.</title>
        <authorList>
            <person name="Berthelot C."/>
            <person name="Brunet F."/>
            <person name="Chalopin D."/>
            <person name="Juanchich A."/>
            <person name="Bernard M."/>
            <person name="Noel B."/>
            <person name="Bento P."/>
            <person name="Da Silva C."/>
            <person name="Labadie K."/>
            <person name="Alberti A."/>
            <person name="Aury J.M."/>
            <person name="Louis A."/>
            <person name="Dehais P."/>
            <person name="Bardou P."/>
            <person name="Montfort J."/>
            <person name="Klopp C."/>
            <person name="Cabau C."/>
            <person name="Gaspin C."/>
            <person name="Thorgaard G.H."/>
            <person name="Boussaha M."/>
            <person name="Quillet E."/>
            <person name="Guyomard R."/>
            <person name="Galiana D."/>
            <person name="Bobe J."/>
            <person name="Volff J.N."/>
            <person name="Genet C."/>
            <person name="Wincker P."/>
            <person name="Jaillon O."/>
            <person name="Roest Crollius H."/>
            <person name="Guiguen Y."/>
        </authorList>
    </citation>
    <scope>NUCLEOTIDE SEQUENCE [LARGE SCALE GENOMIC DNA]</scope>
</reference>
<evidence type="ECO:0000256" key="1">
    <source>
        <dbReference type="ARBA" id="ARBA00023157"/>
    </source>
</evidence>
<keyword evidence="3" id="KW-0245">EGF-like domain</keyword>
<dbReference type="STRING" id="8022.A0A060ZA91"/>
<evidence type="ECO:0000313" key="6">
    <source>
        <dbReference type="EMBL" id="CDR00737.1"/>
    </source>
</evidence>
<dbReference type="GO" id="GO:0005615">
    <property type="term" value="C:extracellular space"/>
    <property type="evidence" value="ECO:0007669"/>
    <property type="project" value="TreeGrafter"/>
</dbReference>
<dbReference type="InterPro" id="IPR050780">
    <property type="entry name" value="Mucin_vWF_Thrombospondin_sf"/>
</dbReference>
<dbReference type="GO" id="GO:0031012">
    <property type="term" value="C:extracellular matrix"/>
    <property type="evidence" value="ECO:0007669"/>
    <property type="project" value="TreeGrafter"/>
</dbReference>
<evidence type="ECO:0000259" key="4">
    <source>
        <dbReference type="PROSITE" id="PS50026"/>
    </source>
</evidence>